<organism evidence="1 2">
    <name type="scientific">Peribacillus cavernae</name>
    <dbReference type="NCBI Taxonomy" id="1674310"/>
    <lineage>
        <taxon>Bacteria</taxon>
        <taxon>Bacillati</taxon>
        <taxon>Bacillota</taxon>
        <taxon>Bacilli</taxon>
        <taxon>Bacillales</taxon>
        <taxon>Bacillaceae</taxon>
        <taxon>Peribacillus</taxon>
    </lineage>
</organism>
<gene>
    <name evidence="1" type="ORF">ELQ35_01755</name>
</gene>
<accession>A0A3S0WD23</accession>
<evidence type="ECO:0000313" key="1">
    <source>
        <dbReference type="EMBL" id="RUQ32833.1"/>
    </source>
</evidence>
<comment type="caution">
    <text evidence="1">The sequence shown here is derived from an EMBL/GenBank/DDBJ whole genome shotgun (WGS) entry which is preliminary data.</text>
</comment>
<keyword evidence="2" id="KW-1185">Reference proteome</keyword>
<dbReference type="OrthoDB" id="326253at2"/>
<proteinExistence type="predicted"/>
<dbReference type="Proteomes" id="UP000267430">
    <property type="component" value="Unassembled WGS sequence"/>
</dbReference>
<dbReference type="AlphaFoldDB" id="A0A3S0WD23"/>
<reference evidence="1 2" key="1">
    <citation type="submission" date="2018-12" db="EMBL/GenBank/DDBJ databases">
        <title>Bacillus chawlae sp. nov., Bacillus glennii sp. nov., and Bacillus saganii sp. nov. Isolated from the Vehicle Assembly Building at Kennedy Space Center where the Viking Spacecraft were Assembled.</title>
        <authorList>
            <person name="Seuylemezian A."/>
            <person name="Vaishampayan P."/>
        </authorList>
    </citation>
    <scope>NUCLEOTIDE SEQUENCE [LARGE SCALE GENOMIC DNA]</scope>
    <source>
        <strain evidence="1 2">L5</strain>
    </source>
</reference>
<evidence type="ECO:0008006" key="3">
    <source>
        <dbReference type="Google" id="ProtNLM"/>
    </source>
</evidence>
<sequence>MGACLPPPRNNHDDITWVPEKELEDIAPEGCVENLHESAKIAFQKFHALTEVHLHEFKQTQPAEE</sequence>
<protein>
    <recommendedName>
        <fullName evidence="3">NUDIX hydrolase</fullName>
    </recommendedName>
</protein>
<dbReference type="EMBL" id="RYZZ01000001">
    <property type="protein sequence ID" value="RUQ32833.1"/>
    <property type="molecule type" value="Genomic_DNA"/>
</dbReference>
<evidence type="ECO:0000313" key="2">
    <source>
        <dbReference type="Proteomes" id="UP000267430"/>
    </source>
</evidence>
<name>A0A3S0WD23_9BACI</name>
<dbReference type="RefSeq" id="WP_126863124.1">
    <property type="nucleotide sequence ID" value="NZ_RYZZ01000001.1"/>
</dbReference>